<evidence type="ECO:0000259" key="1">
    <source>
        <dbReference type="PROSITE" id="PS51462"/>
    </source>
</evidence>
<dbReference type="PANTHER" id="PTHR43736">
    <property type="entry name" value="ADP-RIBOSE PYROPHOSPHATASE"/>
    <property type="match status" value="1"/>
</dbReference>
<name>A0A844FKY9_9LACO</name>
<dbReference type="Pfam" id="PF21906">
    <property type="entry name" value="WHD_NrtR"/>
    <property type="match status" value="1"/>
</dbReference>
<dbReference type="InterPro" id="IPR036390">
    <property type="entry name" value="WH_DNA-bd_sf"/>
</dbReference>
<dbReference type="Proteomes" id="UP000452141">
    <property type="component" value="Unassembled WGS sequence"/>
</dbReference>
<dbReference type="InterPro" id="IPR000086">
    <property type="entry name" value="NUDIX_hydrolase_dom"/>
</dbReference>
<sequence length="254" mass="28848">MADLEKIVARPLITITNLIWSFNKETSKVQLLLIRRKDEPFAGQWALPETLLREKESADQAAVRLIKDKIGLDLPESSTEQLATFTSPDRAPGERALALTYMTYLPAMPALRPGYGASAVDWFSFENFGHKYELTSGNEGLTFILAQDSRALAFDHDEIVAVAIQRIRNKLDYQPTILQILGPSFTLRQAREVYAPFFQTSVDKIDNSNFRKTHGFLFTELGVQKNFHKSGRPPKLYCLKNLQNNILWSKVDVK</sequence>
<accession>A0A844FKY9</accession>
<keyword evidence="2" id="KW-0378">Hydrolase</keyword>
<dbReference type="EMBL" id="VUMW01000001">
    <property type="protein sequence ID" value="MST79066.1"/>
    <property type="molecule type" value="Genomic_DNA"/>
</dbReference>
<dbReference type="SUPFAM" id="SSF55811">
    <property type="entry name" value="Nudix"/>
    <property type="match status" value="1"/>
</dbReference>
<protein>
    <submittedName>
        <fullName evidence="2">NUDIX hydrolase</fullName>
    </submittedName>
</protein>
<dbReference type="RefSeq" id="WP_008462120.1">
    <property type="nucleotide sequence ID" value="NZ_JAQYAR010000027.1"/>
</dbReference>
<reference evidence="2 3" key="1">
    <citation type="submission" date="2019-08" db="EMBL/GenBank/DDBJ databases">
        <title>In-depth cultivation of the pig gut microbiome towards novel bacterial diversity and tailored functional studies.</title>
        <authorList>
            <person name="Wylensek D."/>
            <person name="Hitch T.C.A."/>
            <person name="Clavel T."/>
        </authorList>
    </citation>
    <scope>NUCLEOTIDE SEQUENCE [LARGE SCALE GENOMIC DNA]</scope>
    <source>
        <strain evidence="2 3">WCA-470BD-2E</strain>
    </source>
</reference>
<dbReference type="GO" id="GO:0016787">
    <property type="term" value="F:hydrolase activity"/>
    <property type="evidence" value="ECO:0007669"/>
    <property type="project" value="UniProtKB-KW"/>
</dbReference>
<gene>
    <name evidence="2" type="ORF">FYJ61_00915</name>
</gene>
<comment type="caution">
    <text evidence="2">The sequence shown here is derived from an EMBL/GenBank/DDBJ whole genome shotgun (WGS) entry which is preliminary data.</text>
</comment>
<dbReference type="SUPFAM" id="SSF46785">
    <property type="entry name" value="Winged helix' DNA-binding domain"/>
    <property type="match status" value="1"/>
</dbReference>
<evidence type="ECO:0000313" key="2">
    <source>
        <dbReference type="EMBL" id="MST79066.1"/>
    </source>
</evidence>
<dbReference type="PROSITE" id="PS51462">
    <property type="entry name" value="NUDIX"/>
    <property type="match status" value="1"/>
</dbReference>
<organism evidence="2 3">
    <name type="scientific">Lactobacillus equicursoris</name>
    <dbReference type="NCBI Taxonomy" id="420645"/>
    <lineage>
        <taxon>Bacteria</taxon>
        <taxon>Bacillati</taxon>
        <taxon>Bacillota</taxon>
        <taxon>Bacilli</taxon>
        <taxon>Lactobacillales</taxon>
        <taxon>Lactobacillaceae</taxon>
        <taxon>Lactobacillus</taxon>
    </lineage>
</organism>
<evidence type="ECO:0000313" key="3">
    <source>
        <dbReference type="Proteomes" id="UP000452141"/>
    </source>
</evidence>
<feature type="domain" description="Nudix hydrolase" evidence="1">
    <location>
        <begin position="12"/>
        <end position="147"/>
    </location>
</feature>
<dbReference type="InterPro" id="IPR036388">
    <property type="entry name" value="WH-like_DNA-bd_sf"/>
</dbReference>
<dbReference type="Gene3D" id="3.90.79.10">
    <property type="entry name" value="Nucleoside Triphosphate Pyrophosphohydrolase"/>
    <property type="match status" value="1"/>
</dbReference>
<dbReference type="AlphaFoldDB" id="A0A844FKY9"/>
<dbReference type="PANTHER" id="PTHR43736:SF4">
    <property type="entry name" value="SLR1690 PROTEIN"/>
    <property type="match status" value="1"/>
</dbReference>
<dbReference type="CDD" id="cd18873">
    <property type="entry name" value="NUDIX_NadM_like"/>
    <property type="match status" value="1"/>
</dbReference>
<dbReference type="InterPro" id="IPR054105">
    <property type="entry name" value="WHD_NrtR"/>
</dbReference>
<proteinExistence type="predicted"/>
<dbReference type="Pfam" id="PF00293">
    <property type="entry name" value="NUDIX"/>
    <property type="match status" value="1"/>
</dbReference>
<dbReference type="InterPro" id="IPR015797">
    <property type="entry name" value="NUDIX_hydrolase-like_dom_sf"/>
</dbReference>
<dbReference type="Gene3D" id="1.10.10.10">
    <property type="entry name" value="Winged helix-like DNA-binding domain superfamily/Winged helix DNA-binding domain"/>
    <property type="match status" value="1"/>
</dbReference>